<keyword evidence="2" id="KW-1185">Reference proteome</keyword>
<evidence type="ECO:0000313" key="1">
    <source>
        <dbReference type="EMBL" id="MFC4102915.1"/>
    </source>
</evidence>
<name>A0ABV8KA92_9BACL</name>
<comment type="caution">
    <text evidence="1">The sequence shown here is derived from an EMBL/GenBank/DDBJ whole genome shotgun (WGS) entry which is preliminary data.</text>
</comment>
<reference evidence="2" key="1">
    <citation type="journal article" date="2019" name="Int. J. Syst. Evol. Microbiol.">
        <title>The Global Catalogue of Microorganisms (GCM) 10K type strain sequencing project: providing services to taxonomists for standard genome sequencing and annotation.</title>
        <authorList>
            <consortium name="The Broad Institute Genomics Platform"/>
            <consortium name="The Broad Institute Genome Sequencing Center for Infectious Disease"/>
            <person name="Wu L."/>
            <person name="Ma J."/>
        </authorList>
    </citation>
    <scope>NUCLEOTIDE SEQUENCE [LARGE SCALE GENOMIC DNA]</scope>
    <source>
        <strain evidence="2">IBRC-M 10987</strain>
    </source>
</reference>
<proteinExistence type="predicted"/>
<organism evidence="1 2">
    <name type="scientific">Paenibacillus xanthanilyticus</name>
    <dbReference type="NCBI Taxonomy" id="1783531"/>
    <lineage>
        <taxon>Bacteria</taxon>
        <taxon>Bacillati</taxon>
        <taxon>Bacillota</taxon>
        <taxon>Bacilli</taxon>
        <taxon>Bacillales</taxon>
        <taxon>Paenibacillaceae</taxon>
        <taxon>Paenibacillus</taxon>
    </lineage>
</organism>
<dbReference type="RefSeq" id="WP_377721518.1">
    <property type="nucleotide sequence ID" value="NZ_JBHSAM010000034.1"/>
</dbReference>
<dbReference type="Proteomes" id="UP001595715">
    <property type="component" value="Unassembled WGS sequence"/>
</dbReference>
<sequence>MNLREQMALDVQSTFLNPNEFAESKIIDERELRVIVVSDYRGRDLPGATNIAPPSYAEGVSVDRIVFYVDPVELGYRPAERQRMFYDNEPEPYEVANVGDEDGLYIVTLERNHD</sequence>
<evidence type="ECO:0000313" key="2">
    <source>
        <dbReference type="Proteomes" id="UP001595715"/>
    </source>
</evidence>
<protein>
    <submittedName>
        <fullName evidence="1">Uncharacterized protein</fullName>
    </submittedName>
</protein>
<gene>
    <name evidence="1" type="ORF">ACFOZ8_25155</name>
</gene>
<accession>A0ABV8KA92</accession>
<dbReference type="EMBL" id="JBHSAM010000034">
    <property type="protein sequence ID" value="MFC4102915.1"/>
    <property type="molecule type" value="Genomic_DNA"/>
</dbReference>